<feature type="compositionally biased region" description="Polar residues" evidence="1">
    <location>
        <begin position="1"/>
        <end position="17"/>
    </location>
</feature>
<feature type="region of interest" description="Disordered" evidence="1">
    <location>
        <begin position="180"/>
        <end position="199"/>
    </location>
</feature>
<reference evidence="2" key="1">
    <citation type="submission" date="2020-02" db="EMBL/GenBank/DDBJ databases">
        <authorList>
            <person name="Meier V. D."/>
        </authorList>
    </citation>
    <scope>NUCLEOTIDE SEQUENCE</scope>
    <source>
        <strain evidence="2">AVDCRST_MAG48</strain>
    </source>
</reference>
<proteinExistence type="predicted"/>
<sequence>MTTTPSRARTGGSPTSTPEDRALKAKHAPCGPAATTRPSPTSWSVPSAASSWTPSTSGPVSACWTSPRARAPPPSPPPAGRDGDRDRPDARAARRGAGRGGAGGPRRLDGRGRAADLADGGRRGAAVRRGGLRRRAVLHRGDVRPAPPGGRRRAGPGVPARRHDRPAELDAGGLHRSAVRDHEAVRAPPPPGASPAPLRGRADHVRELLGDRVDELVARQQTLRVDRFTEGAAFRDFMKRNYGPTLAVYRFLGDDRARVEALDAELAALADRALHDGAMRWEYLRVTARRV</sequence>
<feature type="compositionally biased region" description="Basic residues" evidence="1">
    <location>
        <begin position="150"/>
        <end position="164"/>
    </location>
</feature>
<name>A0A6J4KM45_9ACTN</name>
<protein>
    <submittedName>
        <fullName evidence="2">Uncharacterized protein</fullName>
    </submittedName>
</protein>
<accession>A0A6J4KM45</accession>
<dbReference type="EMBL" id="CADCTS010000286">
    <property type="protein sequence ID" value="CAA9309865.1"/>
    <property type="molecule type" value="Genomic_DNA"/>
</dbReference>
<organism evidence="2">
    <name type="scientific">uncultured Friedmanniella sp</name>
    <dbReference type="NCBI Taxonomy" id="335381"/>
    <lineage>
        <taxon>Bacteria</taxon>
        <taxon>Bacillati</taxon>
        <taxon>Actinomycetota</taxon>
        <taxon>Actinomycetes</taxon>
        <taxon>Propionibacteriales</taxon>
        <taxon>Nocardioidaceae</taxon>
        <taxon>Friedmanniella</taxon>
        <taxon>environmental samples</taxon>
    </lineage>
</organism>
<feature type="compositionally biased region" description="Basic and acidic residues" evidence="1">
    <location>
        <begin position="106"/>
        <end position="122"/>
    </location>
</feature>
<feature type="compositionally biased region" description="Basic and acidic residues" evidence="1">
    <location>
        <begin position="81"/>
        <end position="92"/>
    </location>
</feature>
<evidence type="ECO:0000313" key="2">
    <source>
        <dbReference type="EMBL" id="CAA9309865.1"/>
    </source>
</evidence>
<feature type="compositionally biased region" description="Low complexity" evidence="1">
    <location>
        <begin position="38"/>
        <end position="57"/>
    </location>
</feature>
<feature type="compositionally biased region" description="Pro residues" evidence="1">
    <location>
        <begin position="70"/>
        <end position="79"/>
    </location>
</feature>
<gene>
    <name evidence="2" type="ORF">AVDCRST_MAG48-1966</name>
</gene>
<feature type="region of interest" description="Disordered" evidence="1">
    <location>
        <begin position="1"/>
        <end position="175"/>
    </location>
</feature>
<evidence type="ECO:0000256" key="1">
    <source>
        <dbReference type="SAM" id="MobiDB-lite"/>
    </source>
</evidence>
<dbReference type="AlphaFoldDB" id="A0A6J4KM45"/>